<keyword evidence="1" id="KW-0472">Membrane</keyword>
<dbReference type="EMBL" id="JACGCM010001219">
    <property type="protein sequence ID" value="KAF6158557.1"/>
    <property type="molecule type" value="Genomic_DNA"/>
</dbReference>
<protein>
    <submittedName>
        <fullName evidence="2">Uncharacterized protein</fullName>
    </submittedName>
</protein>
<proteinExistence type="predicted"/>
<feature type="transmembrane region" description="Helical" evidence="1">
    <location>
        <begin position="12"/>
        <end position="34"/>
    </location>
</feature>
<name>A0A7J7MUR0_9MAGN</name>
<keyword evidence="3" id="KW-1185">Reference proteome</keyword>
<evidence type="ECO:0000313" key="3">
    <source>
        <dbReference type="Proteomes" id="UP000541444"/>
    </source>
</evidence>
<evidence type="ECO:0000313" key="2">
    <source>
        <dbReference type="EMBL" id="KAF6158557.1"/>
    </source>
</evidence>
<keyword evidence="1" id="KW-1133">Transmembrane helix</keyword>
<dbReference type="OrthoDB" id="603217at2759"/>
<dbReference type="Proteomes" id="UP000541444">
    <property type="component" value="Unassembled WGS sequence"/>
</dbReference>
<sequence length="96" mass="10497">MNLITILSPCYAYGLFSACIVGFGNAGKFIRLFILERGPNRLVGRIITMAMPWGMALSLAKVVWIAVCEWISSCMLVAHEIARALRVGDIGPFHVG</sequence>
<keyword evidence="1" id="KW-0812">Transmembrane</keyword>
<evidence type="ECO:0000256" key="1">
    <source>
        <dbReference type="SAM" id="Phobius"/>
    </source>
</evidence>
<gene>
    <name evidence="2" type="ORF">GIB67_040071</name>
</gene>
<organism evidence="2 3">
    <name type="scientific">Kingdonia uniflora</name>
    <dbReference type="NCBI Taxonomy" id="39325"/>
    <lineage>
        <taxon>Eukaryota</taxon>
        <taxon>Viridiplantae</taxon>
        <taxon>Streptophyta</taxon>
        <taxon>Embryophyta</taxon>
        <taxon>Tracheophyta</taxon>
        <taxon>Spermatophyta</taxon>
        <taxon>Magnoliopsida</taxon>
        <taxon>Ranunculales</taxon>
        <taxon>Circaeasteraceae</taxon>
        <taxon>Kingdonia</taxon>
    </lineage>
</organism>
<dbReference type="PANTHER" id="PTHR48156">
    <property type="entry name" value="TRANSMEMBRANE PROTEIN"/>
    <property type="match status" value="1"/>
</dbReference>
<reference evidence="2 3" key="1">
    <citation type="journal article" date="2020" name="IScience">
        <title>Genome Sequencing of the Endangered Kingdonia uniflora (Circaeasteraceae, Ranunculales) Reveals Potential Mechanisms of Evolutionary Specialization.</title>
        <authorList>
            <person name="Sun Y."/>
            <person name="Deng T."/>
            <person name="Zhang A."/>
            <person name="Moore M.J."/>
            <person name="Landis J.B."/>
            <person name="Lin N."/>
            <person name="Zhang H."/>
            <person name="Zhang X."/>
            <person name="Huang J."/>
            <person name="Zhang X."/>
            <person name="Sun H."/>
            <person name="Wang H."/>
        </authorList>
    </citation>
    <scope>NUCLEOTIDE SEQUENCE [LARGE SCALE GENOMIC DNA]</scope>
    <source>
        <strain evidence="2">TB1705</strain>
        <tissue evidence="2">Leaf</tissue>
    </source>
</reference>
<dbReference type="AlphaFoldDB" id="A0A7J7MUR0"/>
<comment type="caution">
    <text evidence="2">The sequence shown here is derived from an EMBL/GenBank/DDBJ whole genome shotgun (WGS) entry which is preliminary data.</text>
</comment>
<accession>A0A7J7MUR0</accession>
<dbReference type="PANTHER" id="PTHR48156:SF1">
    <property type="entry name" value="TRANSMEMBRANE PROTEIN"/>
    <property type="match status" value="1"/>
</dbReference>
<feature type="transmembrane region" description="Helical" evidence="1">
    <location>
        <begin position="46"/>
        <end position="67"/>
    </location>
</feature>